<name>A0ABQ3X3M6_9ACTN</name>
<dbReference type="Proteomes" id="UP000612282">
    <property type="component" value="Unassembled WGS sequence"/>
</dbReference>
<evidence type="ECO:0000313" key="2">
    <source>
        <dbReference type="Proteomes" id="UP000612282"/>
    </source>
</evidence>
<dbReference type="EMBL" id="BOMG01000026">
    <property type="protein sequence ID" value="GID53093.1"/>
    <property type="molecule type" value="Genomic_DNA"/>
</dbReference>
<reference evidence="1 2" key="1">
    <citation type="submission" date="2021-01" db="EMBL/GenBank/DDBJ databases">
        <title>Whole genome shotgun sequence of Actinoplanes couchii NBRC 106145.</title>
        <authorList>
            <person name="Komaki H."/>
            <person name="Tamura T."/>
        </authorList>
    </citation>
    <scope>NUCLEOTIDE SEQUENCE [LARGE SCALE GENOMIC DNA]</scope>
    <source>
        <strain evidence="1 2">NBRC 106145</strain>
    </source>
</reference>
<protein>
    <submittedName>
        <fullName evidence="1">Uncharacterized protein</fullName>
    </submittedName>
</protein>
<proteinExistence type="predicted"/>
<accession>A0ABQ3X3M6</accession>
<dbReference type="RefSeq" id="WP_203794012.1">
    <property type="nucleotide sequence ID" value="NZ_BAAAQE010000076.1"/>
</dbReference>
<organism evidence="1 2">
    <name type="scientific">Actinoplanes couchii</name>
    <dbReference type="NCBI Taxonomy" id="403638"/>
    <lineage>
        <taxon>Bacteria</taxon>
        <taxon>Bacillati</taxon>
        <taxon>Actinomycetota</taxon>
        <taxon>Actinomycetes</taxon>
        <taxon>Micromonosporales</taxon>
        <taxon>Micromonosporaceae</taxon>
        <taxon>Actinoplanes</taxon>
    </lineage>
</organism>
<gene>
    <name evidence="1" type="ORF">Aco03nite_014970</name>
</gene>
<evidence type="ECO:0000313" key="1">
    <source>
        <dbReference type="EMBL" id="GID53093.1"/>
    </source>
</evidence>
<sequence length="403" mass="41766">MLGADRWNTLPERSAMTAERFATTLEPLLQGVADAVTGFDPEVLNAQIRATLATAGRETSLPLTASAGEFAGQAAAIGAELAAWAGDALARLAAAPIGFPAGPLVVRSRCDGHLLTPDATEMLMGARGGPVAIQLYNEWLHQTVLLRDALLPFANWRETPLLVTPRGLRHTEQARERFLAELLFRRVRHTSVVEYARRVVTGDGGPAGYGFDHDGGTVLPAVVDGDVLAAPRYLLRWRPGAGGTDATWVPAVEDYAAEGRTAAIGVGTATGGGPLAARITATPAKDGVRTAVIEVTRDGATTRVDLGQALRGHRFASGGPAAGDGPVLGAWPVLTAPGLVENTDGDAVLPAEGDDLVLLALLGRLYPENVVLAGAPGRPQTPPGVARTVLTPAGVLTPSGTRT</sequence>
<comment type="caution">
    <text evidence="1">The sequence shown here is derived from an EMBL/GenBank/DDBJ whole genome shotgun (WGS) entry which is preliminary data.</text>
</comment>
<keyword evidence="2" id="KW-1185">Reference proteome</keyword>